<feature type="transmembrane region" description="Helical" evidence="1">
    <location>
        <begin position="311"/>
        <end position="336"/>
    </location>
</feature>
<keyword evidence="1" id="KW-0472">Membrane</keyword>
<keyword evidence="1" id="KW-0812">Transmembrane</keyword>
<evidence type="ECO:0000313" key="3">
    <source>
        <dbReference type="Proteomes" id="UP000315724"/>
    </source>
</evidence>
<dbReference type="RefSeq" id="WP_145197642.1">
    <property type="nucleotide sequence ID" value="NZ_CP036267.1"/>
</dbReference>
<evidence type="ECO:0000313" key="2">
    <source>
        <dbReference type="EMBL" id="QDT32412.1"/>
    </source>
</evidence>
<feature type="transmembrane region" description="Helical" evidence="1">
    <location>
        <begin position="266"/>
        <end position="299"/>
    </location>
</feature>
<reference evidence="2 3" key="1">
    <citation type="submission" date="2019-02" db="EMBL/GenBank/DDBJ databases">
        <title>Deep-cultivation of Planctomycetes and their phenomic and genomic characterization uncovers novel biology.</title>
        <authorList>
            <person name="Wiegand S."/>
            <person name="Jogler M."/>
            <person name="Boedeker C."/>
            <person name="Pinto D."/>
            <person name="Vollmers J."/>
            <person name="Rivas-Marin E."/>
            <person name="Kohn T."/>
            <person name="Peeters S.H."/>
            <person name="Heuer A."/>
            <person name="Rast P."/>
            <person name="Oberbeckmann S."/>
            <person name="Bunk B."/>
            <person name="Jeske O."/>
            <person name="Meyerdierks A."/>
            <person name="Storesund J.E."/>
            <person name="Kallscheuer N."/>
            <person name="Luecker S."/>
            <person name="Lage O.M."/>
            <person name="Pohl T."/>
            <person name="Merkel B.J."/>
            <person name="Hornburger P."/>
            <person name="Mueller R.-W."/>
            <person name="Bruemmer F."/>
            <person name="Labrenz M."/>
            <person name="Spormann A.M."/>
            <person name="Op den Camp H."/>
            <person name="Overmann J."/>
            <person name="Amann R."/>
            <person name="Jetten M.S.M."/>
            <person name="Mascher T."/>
            <person name="Medema M.H."/>
            <person name="Devos D.P."/>
            <person name="Kaster A.-K."/>
            <person name="Ovreas L."/>
            <person name="Rohde M."/>
            <person name="Galperin M.Y."/>
            <person name="Jogler C."/>
        </authorList>
    </citation>
    <scope>NUCLEOTIDE SEQUENCE [LARGE SCALE GENOMIC DNA]</scope>
    <source>
        <strain evidence="2 3">Mal48</strain>
    </source>
</reference>
<dbReference type="AlphaFoldDB" id="A0A517QL94"/>
<dbReference type="OrthoDB" id="213905at2"/>
<feature type="transmembrane region" description="Helical" evidence="1">
    <location>
        <begin position="348"/>
        <end position="370"/>
    </location>
</feature>
<dbReference type="Proteomes" id="UP000315724">
    <property type="component" value="Chromosome"/>
</dbReference>
<proteinExistence type="predicted"/>
<evidence type="ECO:0008006" key="4">
    <source>
        <dbReference type="Google" id="ProtNLM"/>
    </source>
</evidence>
<protein>
    <recommendedName>
        <fullName evidence="4">Glycosyltransferase RgtA/B/C/D-like domain-containing protein</fullName>
    </recommendedName>
</protein>
<feature type="transmembrane region" description="Helical" evidence="1">
    <location>
        <begin position="230"/>
        <end position="254"/>
    </location>
</feature>
<feature type="transmembrane region" description="Helical" evidence="1">
    <location>
        <begin position="457"/>
        <end position="479"/>
    </location>
</feature>
<accession>A0A517QL94</accession>
<sequence length="518" mass="57895">MPGKKITAGPTEARANHFFPWLVLVLCLVGASFQIWVLWFTEIPLGVSGEWVWPRVSQRLGSLLNLFPAVIAAGLLVGYLVWSTRQEQKKPRTFFWLAGLIVLGLGWVVAVQSVTPLGGGLGRGVFVMFYPRTSGYYHQARYEAHNLPRFLSEYEKSISDQSNPENYLHIGTHPPGLTTLHRVLIYECNRNKQLSSTVMKTAPESVRSALQFISQEQARSGRPLTEGESAALWLSVLITQFVSVFTVVPLYMLVSQFGSTSTARMIAGMWLLVPAMIIFLPKSDAAFPCLAMFLQLFWVKALEKNSTLWGVLTAILFVFAASLSLAFFTVGIILFLQMMYSFSRNRTGLHPTIGGIIAGVSYVGLLYYFIDVNLFTVWIQNFKNHSVFYDHNSRTYLDWLYVNLLEGSFAIGVPITICGILGAAFLVKKEYREQIWIFSGLLIWAVLWASGKNMGEAARLWIFLMPYALLAAAPVIKSLMTANGTWQRRVIPVALLTVQAIVCLLTAIQVDGFGFTQL</sequence>
<evidence type="ECO:0000256" key="1">
    <source>
        <dbReference type="SAM" id="Phobius"/>
    </source>
</evidence>
<keyword evidence="1" id="KW-1133">Transmembrane helix</keyword>
<feature type="transmembrane region" description="Helical" evidence="1">
    <location>
        <begin position="21"/>
        <end position="40"/>
    </location>
</feature>
<keyword evidence="3" id="KW-1185">Reference proteome</keyword>
<organism evidence="2 3">
    <name type="scientific">Thalassoglobus polymorphus</name>
    <dbReference type="NCBI Taxonomy" id="2527994"/>
    <lineage>
        <taxon>Bacteria</taxon>
        <taxon>Pseudomonadati</taxon>
        <taxon>Planctomycetota</taxon>
        <taxon>Planctomycetia</taxon>
        <taxon>Planctomycetales</taxon>
        <taxon>Planctomycetaceae</taxon>
        <taxon>Thalassoglobus</taxon>
    </lineage>
</organism>
<dbReference type="KEGG" id="tpol:Mal48_16580"/>
<gene>
    <name evidence="2" type="ORF">Mal48_16580</name>
</gene>
<feature type="transmembrane region" description="Helical" evidence="1">
    <location>
        <begin position="60"/>
        <end position="82"/>
    </location>
</feature>
<dbReference type="EMBL" id="CP036267">
    <property type="protein sequence ID" value="QDT32412.1"/>
    <property type="molecule type" value="Genomic_DNA"/>
</dbReference>
<name>A0A517QL94_9PLAN</name>
<feature type="transmembrane region" description="Helical" evidence="1">
    <location>
        <begin position="434"/>
        <end position="451"/>
    </location>
</feature>
<feature type="transmembrane region" description="Helical" evidence="1">
    <location>
        <begin position="94"/>
        <end position="114"/>
    </location>
</feature>
<feature type="transmembrane region" description="Helical" evidence="1">
    <location>
        <begin position="407"/>
        <end position="427"/>
    </location>
</feature>
<feature type="transmembrane region" description="Helical" evidence="1">
    <location>
        <begin position="491"/>
        <end position="510"/>
    </location>
</feature>